<feature type="compositionally biased region" description="Acidic residues" evidence="1">
    <location>
        <begin position="26"/>
        <end position="36"/>
    </location>
</feature>
<organism evidence="2 3">
    <name type="scientific">Xylaria bambusicola</name>
    <dbReference type="NCBI Taxonomy" id="326684"/>
    <lineage>
        <taxon>Eukaryota</taxon>
        <taxon>Fungi</taxon>
        <taxon>Dikarya</taxon>
        <taxon>Ascomycota</taxon>
        <taxon>Pezizomycotina</taxon>
        <taxon>Sordariomycetes</taxon>
        <taxon>Xylariomycetidae</taxon>
        <taxon>Xylariales</taxon>
        <taxon>Xylariaceae</taxon>
        <taxon>Xylaria</taxon>
    </lineage>
</organism>
<evidence type="ECO:0000313" key="2">
    <source>
        <dbReference type="EMBL" id="KAK5628989.1"/>
    </source>
</evidence>
<accession>A0AAN7UIL9</accession>
<dbReference type="AlphaFoldDB" id="A0AAN7UIL9"/>
<keyword evidence="3" id="KW-1185">Reference proteome</keyword>
<proteinExistence type="predicted"/>
<comment type="caution">
    <text evidence="2">The sequence shown here is derived from an EMBL/GenBank/DDBJ whole genome shotgun (WGS) entry which is preliminary data.</text>
</comment>
<evidence type="ECO:0000313" key="3">
    <source>
        <dbReference type="Proteomes" id="UP001305414"/>
    </source>
</evidence>
<reference evidence="2 3" key="1">
    <citation type="submission" date="2023-10" db="EMBL/GenBank/DDBJ databases">
        <title>Draft genome sequence of Xylaria bambusicola isolate GMP-LS, the root and basal stem rot pathogen of sugarcane in Indonesia.</title>
        <authorList>
            <person name="Selvaraj P."/>
            <person name="Muralishankar V."/>
            <person name="Muruganantham S."/>
            <person name="Sp S."/>
            <person name="Haryani S."/>
            <person name="Lau K.J.X."/>
            <person name="Naqvi N.I."/>
        </authorList>
    </citation>
    <scope>NUCLEOTIDE SEQUENCE [LARGE SCALE GENOMIC DNA]</scope>
    <source>
        <strain evidence="2">GMP-LS</strain>
    </source>
</reference>
<gene>
    <name evidence="2" type="ORF">RRF57_004704</name>
</gene>
<feature type="region of interest" description="Disordered" evidence="1">
    <location>
        <begin position="1"/>
        <end position="68"/>
    </location>
</feature>
<protein>
    <submittedName>
        <fullName evidence="2">Uncharacterized protein</fullName>
    </submittedName>
</protein>
<evidence type="ECO:0000256" key="1">
    <source>
        <dbReference type="SAM" id="MobiDB-lite"/>
    </source>
</evidence>
<dbReference type="EMBL" id="JAWHQM010000010">
    <property type="protein sequence ID" value="KAK5628989.1"/>
    <property type="molecule type" value="Genomic_DNA"/>
</dbReference>
<sequence length="68" mass="7243">MPITILQPAPPPGYLPNDSFGTNSDSDSEGGGDLEGDVSMKGLSTRSRHSDAIVTPGEIITEDPQWMR</sequence>
<dbReference type="Proteomes" id="UP001305414">
    <property type="component" value="Unassembled WGS sequence"/>
</dbReference>
<name>A0AAN7UIL9_9PEZI</name>